<dbReference type="STRING" id="383372.Rcas_1164"/>
<dbReference type="Proteomes" id="UP000000263">
    <property type="component" value="Chromosome"/>
</dbReference>
<protein>
    <submittedName>
        <fullName evidence="1">Uncharacterized protein</fullName>
    </submittedName>
</protein>
<evidence type="ECO:0000313" key="2">
    <source>
        <dbReference type="Proteomes" id="UP000000263"/>
    </source>
</evidence>
<dbReference type="AlphaFoldDB" id="A7NIG1"/>
<name>A7NIG1_ROSCS</name>
<sequence>MFTLKPFVQFPKRPASALLWTSHLTLRDAQRNALAQRSKQAPNAFWSLLSVLGGLPGCASVSLSSPAFPAAGGTTVSLPVEGDVGGGQDSA</sequence>
<accession>A7NIG1</accession>
<organism evidence="1 2">
    <name type="scientific">Roseiflexus castenholzii (strain DSM 13941 / HLO8)</name>
    <dbReference type="NCBI Taxonomy" id="383372"/>
    <lineage>
        <taxon>Bacteria</taxon>
        <taxon>Bacillati</taxon>
        <taxon>Chloroflexota</taxon>
        <taxon>Chloroflexia</taxon>
        <taxon>Chloroflexales</taxon>
        <taxon>Roseiflexineae</taxon>
        <taxon>Roseiflexaceae</taxon>
        <taxon>Roseiflexus</taxon>
    </lineage>
</organism>
<keyword evidence="2" id="KW-1185">Reference proteome</keyword>
<proteinExistence type="predicted"/>
<dbReference type="KEGG" id="rca:Rcas_1164"/>
<dbReference type="HOGENOM" id="CLU_2425032_0_0_0"/>
<evidence type="ECO:0000313" key="1">
    <source>
        <dbReference type="EMBL" id="ABU57261.1"/>
    </source>
</evidence>
<gene>
    <name evidence="1" type="ordered locus">Rcas_1164</name>
</gene>
<dbReference type="EMBL" id="CP000804">
    <property type="protein sequence ID" value="ABU57261.1"/>
    <property type="molecule type" value="Genomic_DNA"/>
</dbReference>
<reference evidence="1 2" key="1">
    <citation type="submission" date="2007-08" db="EMBL/GenBank/DDBJ databases">
        <title>Complete sequence of Roseiflexus castenholzii DSM 13941.</title>
        <authorList>
            <consortium name="US DOE Joint Genome Institute"/>
            <person name="Copeland A."/>
            <person name="Lucas S."/>
            <person name="Lapidus A."/>
            <person name="Barry K."/>
            <person name="Glavina del Rio T."/>
            <person name="Dalin E."/>
            <person name="Tice H."/>
            <person name="Pitluck S."/>
            <person name="Thompson L.S."/>
            <person name="Brettin T."/>
            <person name="Bruce D."/>
            <person name="Detter J.C."/>
            <person name="Han C."/>
            <person name="Tapia R."/>
            <person name="Schmutz J."/>
            <person name="Larimer F."/>
            <person name="Land M."/>
            <person name="Hauser L."/>
            <person name="Kyrpides N."/>
            <person name="Mikhailova N."/>
            <person name="Bryant D.A."/>
            <person name="Hanada S."/>
            <person name="Tsukatani Y."/>
            <person name="Richardson P."/>
        </authorList>
    </citation>
    <scope>NUCLEOTIDE SEQUENCE [LARGE SCALE GENOMIC DNA]</scope>
    <source>
        <strain evidence="2">DSM 13941 / HLO8</strain>
    </source>
</reference>